<keyword evidence="3" id="KW-1185">Reference proteome</keyword>
<evidence type="ECO:0000313" key="3">
    <source>
        <dbReference type="Proteomes" id="UP001652504"/>
    </source>
</evidence>
<dbReference type="Pfam" id="PF13302">
    <property type="entry name" value="Acetyltransf_3"/>
    <property type="match status" value="1"/>
</dbReference>
<accession>A0ABT3A429</accession>
<feature type="domain" description="N-acetyltransferase" evidence="1">
    <location>
        <begin position="15"/>
        <end position="173"/>
    </location>
</feature>
<name>A0ABT3A429_9ALTE</name>
<protein>
    <submittedName>
        <fullName evidence="2">GNAT family N-acetyltransferase</fullName>
    </submittedName>
</protein>
<dbReference type="InterPro" id="IPR000182">
    <property type="entry name" value="GNAT_dom"/>
</dbReference>
<dbReference type="SUPFAM" id="SSF55729">
    <property type="entry name" value="Acyl-CoA N-acyltransferases (Nat)"/>
    <property type="match status" value="1"/>
</dbReference>
<dbReference type="EMBL" id="JAOWKX010000001">
    <property type="protein sequence ID" value="MCV2883443.1"/>
    <property type="molecule type" value="Genomic_DNA"/>
</dbReference>
<evidence type="ECO:0000313" key="2">
    <source>
        <dbReference type="EMBL" id="MCV2883443.1"/>
    </source>
</evidence>
<dbReference type="Gene3D" id="3.40.630.30">
    <property type="match status" value="1"/>
</dbReference>
<proteinExistence type="predicted"/>
<dbReference type="PROSITE" id="PS51186">
    <property type="entry name" value="GNAT"/>
    <property type="match status" value="1"/>
</dbReference>
<dbReference type="PANTHER" id="PTHR43792:SF1">
    <property type="entry name" value="N-ACETYLTRANSFERASE DOMAIN-CONTAINING PROTEIN"/>
    <property type="match status" value="1"/>
</dbReference>
<dbReference type="RefSeq" id="WP_263710643.1">
    <property type="nucleotide sequence ID" value="NZ_JAOWKX010000001.1"/>
</dbReference>
<sequence length="173" mass="19410">MTTHGAMPTFETDTFILRPLTLDDAAALNAVNQNPLVMKYIKEPESTVEETREYLRNGPLADYETYGYGRHACIDKASGKLIGFSGIKYLPEFGHADVGYRFLPEYWGKGLATQTASITLQYGLEQCGLTNMLGIAIPENHASIRVLEKLGMRFRQYVDYFDTKCSLLSLQPL</sequence>
<organism evidence="2 3">
    <name type="scientific">Fluctibacter corallii</name>
    <dbReference type="NCBI Taxonomy" id="2984329"/>
    <lineage>
        <taxon>Bacteria</taxon>
        <taxon>Pseudomonadati</taxon>
        <taxon>Pseudomonadota</taxon>
        <taxon>Gammaproteobacteria</taxon>
        <taxon>Alteromonadales</taxon>
        <taxon>Alteromonadaceae</taxon>
        <taxon>Fluctibacter</taxon>
    </lineage>
</organism>
<reference evidence="2 3" key="1">
    <citation type="submission" date="2022-10" db="EMBL/GenBank/DDBJ databases">
        <title>Aestuariibacter sp. AA17 isolated from Montipora capitata coral fragment.</title>
        <authorList>
            <person name="Emsley S.A."/>
            <person name="Pfannmuller K.M."/>
            <person name="Loughran R.M."/>
            <person name="Shlafstein M."/>
            <person name="Papke E."/>
            <person name="Saw J.H."/>
            <person name="Ushijima B."/>
            <person name="Videau P."/>
        </authorList>
    </citation>
    <scope>NUCLEOTIDE SEQUENCE [LARGE SCALE GENOMIC DNA]</scope>
    <source>
        <strain evidence="2 3">AA17</strain>
    </source>
</reference>
<dbReference type="Proteomes" id="UP001652504">
    <property type="component" value="Unassembled WGS sequence"/>
</dbReference>
<dbReference type="InterPro" id="IPR016181">
    <property type="entry name" value="Acyl_CoA_acyltransferase"/>
</dbReference>
<comment type="caution">
    <text evidence="2">The sequence shown here is derived from an EMBL/GenBank/DDBJ whole genome shotgun (WGS) entry which is preliminary data.</text>
</comment>
<evidence type="ECO:0000259" key="1">
    <source>
        <dbReference type="PROSITE" id="PS51186"/>
    </source>
</evidence>
<gene>
    <name evidence="2" type="ORF">OE749_01865</name>
</gene>
<dbReference type="InterPro" id="IPR051531">
    <property type="entry name" value="N-acetyltransferase"/>
</dbReference>
<dbReference type="PANTHER" id="PTHR43792">
    <property type="entry name" value="GNAT FAMILY, PUTATIVE (AFU_ORTHOLOGUE AFUA_3G00765)-RELATED-RELATED"/>
    <property type="match status" value="1"/>
</dbReference>